<dbReference type="EMBL" id="CAMXCT020003212">
    <property type="protein sequence ID" value="CAL1156450.1"/>
    <property type="molecule type" value="Genomic_DNA"/>
</dbReference>
<evidence type="ECO:0000313" key="2">
    <source>
        <dbReference type="EMBL" id="CAL1156450.1"/>
    </source>
</evidence>
<reference evidence="1" key="1">
    <citation type="submission" date="2022-10" db="EMBL/GenBank/DDBJ databases">
        <authorList>
            <person name="Chen Y."/>
            <person name="Dougan E. K."/>
            <person name="Chan C."/>
            <person name="Rhodes N."/>
            <person name="Thang M."/>
        </authorList>
    </citation>
    <scope>NUCLEOTIDE SEQUENCE</scope>
</reference>
<dbReference type="EMBL" id="CAMXCT010003212">
    <property type="protein sequence ID" value="CAI4003075.1"/>
    <property type="molecule type" value="Genomic_DNA"/>
</dbReference>
<keyword evidence="3" id="KW-1185">Reference proteome</keyword>
<organism evidence="1">
    <name type="scientific">Cladocopium goreaui</name>
    <dbReference type="NCBI Taxonomy" id="2562237"/>
    <lineage>
        <taxon>Eukaryota</taxon>
        <taxon>Sar</taxon>
        <taxon>Alveolata</taxon>
        <taxon>Dinophyceae</taxon>
        <taxon>Suessiales</taxon>
        <taxon>Symbiodiniaceae</taxon>
        <taxon>Cladocopium</taxon>
    </lineage>
</organism>
<gene>
    <name evidence="1" type="ORF">C1SCF055_LOCUS28971</name>
</gene>
<proteinExistence type="predicted"/>
<dbReference type="EMBL" id="CAMXCT030003212">
    <property type="protein sequence ID" value="CAL4790387.1"/>
    <property type="molecule type" value="Genomic_DNA"/>
</dbReference>
<accession>A0A9P1D506</accession>
<evidence type="ECO:0000313" key="1">
    <source>
        <dbReference type="EMBL" id="CAI4003075.1"/>
    </source>
</evidence>
<sequence length="253" mass="28976">MEARNFKWGSVYEYFLNIWQVSADVAGEDGDVDRQEYFDVALAAIFDDNTDFFEECFPGFIFTVFQVFFHSSAVTANAVEYFRFAGRACNFARRMWSWKPAKAESRASSVWSRVSTSVSEGWHFLSWQYQLSIQQMAVTVDLFRPVFVDETSTFASLFGPGRGGRQRNQQQILQPEDLPAVSKLICLEYFCEPKTELFHSILASGILPYLGALAIHSSDEVLSRVQQRVEIPVYRSCKESDLPYILGPADDWR</sequence>
<reference evidence="2" key="2">
    <citation type="submission" date="2024-04" db="EMBL/GenBank/DDBJ databases">
        <authorList>
            <person name="Chen Y."/>
            <person name="Shah S."/>
            <person name="Dougan E. K."/>
            <person name="Thang M."/>
            <person name="Chan C."/>
        </authorList>
    </citation>
    <scope>NUCLEOTIDE SEQUENCE [LARGE SCALE GENOMIC DNA]</scope>
</reference>
<protein>
    <submittedName>
        <fullName evidence="1">Uncharacterized protein</fullName>
    </submittedName>
</protein>
<comment type="caution">
    <text evidence="1">The sequence shown here is derived from an EMBL/GenBank/DDBJ whole genome shotgun (WGS) entry which is preliminary data.</text>
</comment>
<evidence type="ECO:0000313" key="3">
    <source>
        <dbReference type="Proteomes" id="UP001152797"/>
    </source>
</evidence>
<dbReference type="Proteomes" id="UP001152797">
    <property type="component" value="Unassembled WGS sequence"/>
</dbReference>
<name>A0A9P1D506_9DINO</name>
<dbReference type="AlphaFoldDB" id="A0A9P1D506"/>